<evidence type="ECO:0000313" key="3">
    <source>
        <dbReference type="Proteomes" id="UP000179237"/>
    </source>
</evidence>
<dbReference type="Gene3D" id="2.160.20.10">
    <property type="entry name" value="Single-stranded right-handed beta-helix, Pectin lyase-like"/>
    <property type="match status" value="1"/>
</dbReference>
<comment type="caution">
    <text evidence="2">The sequence shown here is derived from an EMBL/GenBank/DDBJ whole genome shotgun (WGS) entry which is preliminary data.</text>
</comment>
<dbReference type="InterPro" id="IPR039448">
    <property type="entry name" value="Beta_helix"/>
</dbReference>
<dbReference type="InterPro" id="IPR011050">
    <property type="entry name" value="Pectin_lyase_fold/virulence"/>
</dbReference>
<accession>A0A1F5FX36</accession>
<proteinExistence type="predicted"/>
<evidence type="ECO:0000313" key="2">
    <source>
        <dbReference type="EMBL" id="OGD84170.1"/>
    </source>
</evidence>
<evidence type="ECO:0000259" key="1">
    <source>
        <dbReference type="Pfam" id="PF13229"/>
    </source>
</evidence>
<dbReference type="SMART" id="SM00710">
    <property type="entry name" value="PbH1"/>
    <property type="match status" value="4"/>
</dbReference>
<reference evidence="2 3" key="1">
    <citation type="journal article" date="2016" name="Nat. Commun.">
        <title>Thousands of microbial genomes shed light on interconnected biogeochemical processes in an aquifer system.</title>
        <authorList>
            <person name="Anantharaman K."/>
            <person name="Brown C.T."/>
            <person name="Hug L.A."/>
            <person name="Sharon I."/>
            <person name="Castelle C.J."/>
            <person name="Probst A.J."/>
            <person name="Thomas B.C."/>
            <person name="Singh A."/>
            <person name="Wilkins M.J."/>
            <person name="Karaoz U."/>
            <person name="Brodie E.L."/>
            <person name="Williams K.H."/>
            <person name="Hubbard S.S."/>
            <person name="Banfield J.F."/>
        </authorList>
    </citation>
    <scope>NUCLEOTIDE SEQUENCE [LARGE SCALE GENOMIC DNA]</scope>
</reference>
<sequence length="431" mass="44897">MPSPLLFDFHNKIITVPIADSSLDVQFLIDEIRSAEQNLAPGIAYNKIADAFGKQDLGGGVRVGITVVLLDGWKVAFAARPGPSTVSVTISGGNFVGEAGANPISPTAYTQVTVAQSTSATLVSSEADTNLVYLVETLRSMHPAFGTAYYWDPDNGNDANAGTSPSTAKKTFAATQALTSSGNNDVIFCRPTGSGGTSTSTETLNITTNNLKVRGPGNSMQLIPTATTDPTVTIAANNVEVSGFYIQTAATGSQNAISIEGNNILARDCWVGSSQNHGVTITNSARFRMLTSVIENCEGNGINLGNNTTQALISKAIIYNCQNGILLSGTTVNDNIIENSLIYKNTAYGISIGTGVNRTSVRSQNTIINNTSGNTTDSGTDSYIETPTGGASASEIADAVWDEVISSHTTSGTTGRALKDTKLKATLASIK</sequence>
<name>A0A1F5FX36_9BACT</name>
<protein>
    <recommendedName>
        <fullName evidence="1">Right handed beta helix domain-containing protein</fullName>
    </recommendedName>
</protein>
<dbReference type="AlphaFoldDB" id="A0A1F5FX36"/>
<gene>
    <name evidence="2" type="ORF">A2572_03395</name>
</gene>
<organism evidence="2 3">
    <name type="scientific">Candidatus Collierbacteria bacterium RIFOXYD1_FULL_40_9</name>
    <dbReference type="NCBI Taxonomy" id="1817731"/>
    <lineage>
        <taxon>Bacteria</taxon>
        <taxon>Candidatus Collieribacteriota</taxon>
    </lineage>
</organism>
<dbReference type="InterPro" id="IPR006626">
    <property type="entry name" value="PbH1"/>
</dbReference>
<dbReference type="Proteomes" id="UP000179237">
    <property type="component" value="Unassembled WGS sequence"/>
</dbReference>
<feature type="domain" description="Right handed beta helix" evidence="1">
    <location>
        <begin position="239"/>
        <end position="380"/>
    </location>
</feature>
<dbReference type="EMBL" id="MFAQ01000001">
    <property type="protein sequence ID" value="OGD84170.1"/>
    <property type="molecule type" value="Genomic_DNA"/>
</dbReference>
<dbReference type="InterPro" id="IPR012334">
    <property type="entry name" value="Pectin_lyas_fold"/>
</dbReference>
<dbReference type="Pfam" id="PF13229">
    <property type="entry name" value="Beta_helix"/>
    <property type="match status" value="1"/>
</dbReference>
<dbReference type="SUPFAM" id="SSF51126">
    <property type="entry name" value="Pectin lyase-like"/>
    <property type="match status" value="1"/>
</dbReference>